<dbReference type="STRING" id="940286.GCA_000227565_03572"/>
<accession>A0A318QW34</accession>
<protein>
    <submittedName>
        <fullName evidence="1">Uncharacterized protein</fullName>
    </submittedName>
</protein>
<sequence length="73" mass="8029">MSVECIIRCLSYPVLFRFHSGFLSWAFVARDMRPFLYLVPAHVVAVVSCGSGCTYGTGQRIQAKTAGTGLQAW</sequence>
<dbReference type="EMBL" id="NKTX01000022">
    <property type="protein sequence ID" value="PYD81718.1"/>
    <property type="molecule type" value="Genomic_DNA"/>
</dbReference>
<evidence type="ECO:0000313" key="2">
    <source>
        <dbReference type="Proteomes" id="UP000247417"/>
    </source>
</evidence>
<proteinExistence type="predicted"/>
<dbReference type="Proteomes" id="UP000247417">
    <property type="component" value="Unassembled WGS sequence"/>
</dbReference>
<organism evidence="1 2">
    <name type="scientific">Komagataeibacter oboediens</name>
    <dbReference type="NCBI Taxonomy" id="65958"/>
    <lineage>
        <taxon>Bacteria</taxon>
        <taxon>Pseudomonadati</taxon>
        <taxon>Pseudomonadota</taxon>
        <taxon>Alphaproteobacteria</taxon>
        <taxon>Acetobacterales</taxon>
        <taxon>Acetobacteraceae</taxon>
        <taxon>Komagataeibacter</taxon>
    </lineage>
</organism>
<evidence type="ECO:0000313" key="1">
    <source>
        <dbReference type="EMBL" id="PYD81718.1"/>
    </source>
</evidence>
<name>A0A318QW34_9PROT</name>
<dbReference type="AlphaFoldDB" id="A0A318QW34"/>
<comment type="caution">
    <text evidence="1">The sequence shown here is derived from an EMBL/GenBank/DDBJ whole genome shotgun (WGS) entry which is preliminary data.</text>
</comment>
<gene>
    <name evidence="1" type="ORF">CFR80_10270</name>
</gene>
<reference evidence="1 2" key="1">
    <citation type="submission" date="2017-07" db="EMBL/GenBank/DDBJ databases">
        <title>A draft genome sequence of Komagataeibacter oboediens LMG 18849.</title>
        <authorList>
            <person name="Skraban J."/>
            <person name="Cleenwerck I."/>
            <person name="Vandamme P."/>
            <person name="Trcek J."/>
        </authorList>
    </citation>
    <scope>NUCLEOTIDE SEQUENCE [LARGE SCALE GENOMIC DNA]</scope>
    <source>
        <strain evidence="1 2">LMG 18849</strain>
    </source>
</reference>